<dbReference type="EnsemblPlants" id="AVESA.00010b.r2.2CG0316450.1">
    <property type="protein sequence ID" value="AVESA.00010b.r2.2CG0316450.1.CDS"/>
    <property type="gene ID" value="AVESA.00010b.r2.2CG0316450"/>
</dbReference>
<dbReference type="Proteomes" id="UP001732700">
    <property type="component" value="Chromosome 2C"/>
</dbReference>
<accession>A0ACD5UU63</accession>
<keyword evidence="2" id="KW-1185">Reference proteome</keyword>
<evidence type="ECO:0000313" key="2">
    <source>
        <dbReference type="Proteomes" id="UP001732700"/>
    </source>
</evidence>
<reference evidence="1" key="1">
    <citation type="submission" date="2021-05" db="EMBL/GenBank/DDBJ databases">
        <authorList>
            <person name="Scholz U."/>
            <person name="Mascher M."/>
            <person name="Fiebig A."/>
        </authorList>
    </citation>
    <scope>NUCLEOTIDE SEQUENCE [LARGE SCALE GENOMIC DNA]</scope>
</reference>
<evidence type="ECO:0000313" key="1">
    <source>
        <dbReference type="EnsemblPlants" id="AVESA.00010b.r2.2CG0316450.1.CDS"/>
    </source>
</evidence>
<reference evidence="1" key="2">
    <citation type="submission" date="2025-09" db="UniProtKB">
        <authorList>
            <consortium name="EnsemblPlants"/>
        </authorList>
    </citation>
    <scope>IDENTIFICATION</scope>
</reference>
<proteinExistence type="predicted"/>
<organism evidence="1 2">
    <name type="scientific">Avena sativa</name>
    <name type="common">Oat</name>
    <dbReference type="NCBI Taxonomy" id="4498"/>
    <lineage>
        <taxon>Eukaryota</taxon>
        <taxon>Viridiplantae</taxon>
        <taxon>Streptophyta</taxon>
        <taxon>Embryophyta</taxon>
        <taxon>Tracheophyta</taxon>
        <taxon>Spermatophyta</taxon>
        <taxon>Magnoliopsida</taxon>
        <taxon>Liliopsida</taxon>
        <taxon>Poales</taxon>
        <taxon>Poaceae</taxon>
        <taxon>BOP clade</taxon>
        <taxon>Pooideae</taxon>
        <taxon>Poodae</taxon>
        <taxon>Poeae</taxon>
        <taxon>Poeae Chloroplast Group 1 (Aveneae type)</taxon>
        <taxon>Aveninae</taxon>
        <taxon>Avena</taxon>
    </lineage>
</organism>
<protein>
    <submittedName>
        <fullName evidence="1">Uncharacterized protein</fullName>
    </submittedName>
</protein>
<sequence>MLLRQELRSVVLAGDGNKQLADVGVSEMFQGMEGSYGYGGGATAAAAARDPKQRLRWTPDLHERFVHAVARLGGPDKATPKSVLRLMAIKGLTLFHLKSHLQKYRLGKQTKRSTDLEPTNNHGFNAREMNCQRGAPPTVPAGGDGAREMPLEDTLRYQIQVQRELCEQLEVQKKLQMRIEAQGRYLEEILEKAQKNISFEANGSTGLENTRPQLMDFNIALPGLMGNGTHVYEENSEHLMEAISDDNLNDNNLDFQLYHVQSQQARNVKCTPKTEDLLLLDLNVKGEYDLYSRGTQGCKSDLKINQQRK</sequence>
<name>A0ACD5UU63_AVESA</name>